<dbReference type="Gene3D" id="3.40.366.10">
    <property type="entry name" value="Malonyl-Coenzyme A Acyl Carrier Protein, domain 2"/>
    <property type="match status" value="1"/>
</dbReference>
<organism evidence="6 7">
    <name type="scientific">Paenibacillus nicotianae</name>
    <dbReference type="NCBI Taxonomy" id="1526551"/>
    <lineage>
        <taxon>Bacteria</taxon>
        <taxon>Bacillati</taxon>
        <taxon>Bacillota</taxon>
        <taxon>Bacilli</taxon>
        <taxon>Bacillales</taxon>
        <taxon>Paenibacillaceae</taxon>
        <taxon>Paenibacillus</taxon>
    </lineage>
</organism>
<dbReference type="RefSeq" id="WP_204823323.1">
    <property type="nucleotide sequence ID" value="NZ_JBHUGF010000010.1"/>
</dbReference>
<dbReference type="InterPro" id="IPR050858">
    <property type="entry name" value="Mal-CoA-ACP_Trans/PKS_FabD"/>
</dbReference>
<feature type="domain" description="Malonyl-CoA:ACP transacylase (MAT)" evidence="5">
    <location>
        <begin position="10"/>
        <end position="294"/>
    </location>
</feature>
<dbReference type="EMBL" id="JBHUGF010000010">
    <property type="protein sequence ID" value="MFD1989560.1"/>
    <property type="molecule type" value="Genomic_DNA"/>
</dbReference>
<keyword evidence="1 4" id="KW-0808">Transferase</keyword>
<dbReference type="PIRSF" id="PIRSF000446">
    <property type="entry name" value="Mct"/>
    <property type="match status" value="1"/>
</dbReference>
<comment type="similarity">
    <text evidence="4">Belongs to the fabD family.</text>
</comment>
<dbReference type="InterPro" id="IPR024925">
    <property type="entry name" value="Malonyl_CoA-ACP_transAc"/>
</dbReference>
<evidence type="ECO:0000313" key="6">
    <source>
        <dbReference type="EMBL" id="MFD1989560.1"/>
    </source>
</evidence>
<dbReference type="SUPFAM" id="SSF52151">
    <property type="entry name" value="FabD/lysophospholipase-like"/>
    <property type="match status" value="1"/>
</dbReference>
<evidence type="ECO:0000256" key="2">
    <source>
        <dbReference type="ARBA" id="ARBA00023315"/>
    </source>
</evidence>
<dbReference type="SMART" id="SM00827">
    <property type="entry name" value="PKS_AT"/>
    <property type="match status" value="1"/>
</dbReference>
<dbReference type="InterPro" id="IPR001227">
    <property type="entry name" value="Ac_transferase_dom_sf"/>
</dbReference>
<comment type="caution">
    <text evidence="6">The sequence shown here is derived from an EMBL/GenBank/DDBJ whole genome shotgun (WGS) entry which is preliminary data.</text>
</comment>
<keyword evidence="2 4" id="KW-0012">Acyltransferase</keyword>
<evidence type="ECO:0000256" key="4">
    <source>
        <dbReference type="PIRNR" id="PIRNR000446"/>
    </source>
</evidence>
<evidence type="ECO:0000256" key="1">
    <source>
        <dbReference type="ARBA" id="ARBA00022679"/>
    </source>
</evidence>
<dbReference type="EC" id="2.3.1.39" evidence="4"/>
<dbReference type="Pfam" id="PF00698">
    <property type="entry name" value="Acyl_transf_1"/>
    <property type="match status" value="1"/>
</dbReference>
<protein>
    <recommendedName>
        <fullName evidence="4">Malonyl CoA-acyl carrier protein transacylase</fullName>
        <ecNumber evidence="4">2.3.1.39</ecNumber>
    </recommendedName>
</protein>
<proteinExistence type="inferred from homology"/>
<dbReference type="PANTHER" id="PTHR42681:SF1">
    <property type="entry name" value="MALONYL-COA-ACYL CARRIER PROTEIN TRANSACYLASE, MITOCHONDRIAL"/>
    <property type="match status" value="1"/>
</dbReference>
<comment type="catalytic activity">
    <reaction evidence="3 4">
        <text>holo-[ACP] + malonyl-CoA = malonyl-[ACP] + CoA</text>
        <dbReference type="Rhea" id="RHEA:41792"/>
        <dbReference type="Rhea" id="RHEA-COMP:9623"/>
        <dbReference type="Rhea" id="RHEA-COMP:9685"/>
        <dbReference type="ChEBI" id="CHEBI:57287"/>
        <dbReference type="ChEBI" id="CHEBI:57384"/>
        <dbReference type="ChEBI" id="CHEBI:64479"/>
        <dbReference type="ChEBI" id="CHEBI:78449"/>
        <dbReference type="EC" id="2.3.1.39"/>
    </reaction>
</comment>
<dbReference type="Proteomes" id="UP001597403">
    <property type="component" value="Unassembled WGS sequence"/>
</dbReference>
<name>A0ABW4UTR1_9BACL</name>
<reference evidence="7" key="1">
    <citation type="journal article" date="2019" name="Int. J. Syst. Evol. Microbiol.">
        <title>The Global Catalogue of Microorganisms (GCM) 10K type strain sequencing project: providing services to taxonomists for standard genome sequencing and annotation.</title>
        <authorList>
            <consortium name="The Broad Institute Genomics Platform"/>
            <consortium name="The Broad Institute Genome Sequencing Center for Infectious Disease"/>
            <person name="Wu L."/>
            <person name="Ma J."/>
        </authorList>
    </citation>
    <scope>NUCLEOTIDE SEQUENCE [LARGE SCALE GENOMIC DNA]</scope>
    <source>
        <strain evidence="7">CGMCC 1.15067</strain>
    </source>
</reference>
<dbReference type="Gene3D" id="3.30.70.250">
    <property type="entry name" value="Malonyl-CoA ACP transacylase, ACP-binding"/>
    <property type="match status" value="1"/>
</dbReference>
<gene>
    <name evidence="6" type="ORF">ACFSGI_06315</name>
</gene>
<dbReference type="InterPro" id="IPR014043">
    <property type="entry name" value="Acyl_transferase_dom"/>
</dbReference>
<dbReference type="GO" id="GO:0004314">
    <property type="term" value="F:[acyl-carrier-protein] S-malonyltransferase activity"/>
    <property type="evidence" value="ECO:0007669"/>
    <property type="project" value="UniProtKB-EC"/>
</dbReference>
<dbReference type="PANTHER" id="PTHR42681">
    <property type="entry name" value="MALONYL-COA-ACYL CARRIER PROTEIN TRANSACYLASE, MITOCHONDRIAL"/>
    <property type="match status" value="1"/>
</dbReference>
<evidence type="ECO:0000256" key="3">
    <source>
        <dbReference type="ARBA" id="ARBA00048462"/>
    </source>
</evidence>
<dbReference type="InterPro" id="IPR016036">
    <property type="entry name" value="Malonyl_transacylase_ACP-bd"/>
</dbReference>
<evidence type="ECO:0000313" key="7">
    <source>
        <dbReference type="Proteomes" id="UP001597403"/>
    </source>
</evidence>
<keyword evidence="7" id="KW-1185">Reference proteome</keyword>
<sequence length="305" mass="34133">MNKVSQIACLFGGQGTQYIGMGKEFYDLDEDCRQIFKIASQVMNYDMAELCFYGEEEQFTKTTFSLPSMLTIDLCAYILGIKQGFSFTALAGFSLGEYATLAAAEVVSTAEAFEIVKILIESSESVLQQGSYGMMAVNASSETCQHICDRIEKGEVAIANYTSKKQMSLAGDIEGLNAFKDIANEFEIKTIPIHVNRPFHNRLMKPAADILEKQLEHFKFLDPKLPIYMNVDGKKVDQGDKIKSNIIKQLYSPVKWTQTLENMFTANIDTYVECGLKSVLSRTVRDTINIDRKNTIFLSANVITS</sequence>
<evidence type="ECO:0000259" key="5">
    <source>
        <dbReference type="SMART" id="SM00827"/>
    </source>
</evidence>
<accession>A0ABW4UTR1</accession>
<dbReference type="InterPro" id="IPR016035">
    <property type="entry name" value="Acyl_Trfase/lysoPLipase"/>
</dbReference>
<dbReference type="SUPFAM" id="SSF55048">
    <property type="entry name" value="Probable ACP-binding domain of malonyl-CoA ACP transacylase"/>
    <property type="match status" value="1"/>
</dbReference>